<evidence type="ECO:0000313" key="3">
    <source>
        <dbReference type="EMBL" id="CAB4786611.1"/>
    </source>
</evidence>
<dbReference type="InterPro" id="IPR029045">
    <property type="entry name" value="ClpP/crotonase-like_dom_sf"/>
</dbReference>
<gene>
    <name evidence="2" type="ORF">UFOPK2658_01605</name>
    <name evidence="3" type="ORF">UFOPK2880_01756</name>
    <name evidence="4" type="ORF">UFOPK3004_01060</name>
    <name evidence="5" type="ORF">UFOPK3304_01651</name>
    <name evidence="6" type="ORF">UFOPK3494_01330</name>
</gene>
<dbReference type="EMBL" id="CAFAAL010000092">
    <property type="protein sequence ID" value="CAB4808130.1"/>
    <property type="molecule type" value="Genomic_DNA"/>
</dbReference>
<comment type="similarity">
    <text evidence="1">Belongs to the enoyl-CoA hydratase/isomerase family.</text>
</comment>
<sequence>MSTTSDTQSKQYETLLVERSGGVVTITFNRPKSKNAVNGVMWIELLELLTEIQHTSTDRVVVLTGTNGEFCSGADLVAMGDGSGRAHSHSYYSMREVTGVIMALSRLPQPTIAKVRGVAVGVGCNMALGCDLVVASDTARFSEIFSKRGMSLDGGGSWLLPRRIGLHRAKELAFFADIIDAAEADRIGLVNRVVPDAQLDAFVTEWTDRLIALPPIALAQSKRMLNNSMNVTLEEALDDEGVAQTVNFGTKDTPEAIAAWMEKRNPVFKGR</sequence>
<evidence type="ECO:0000313" key="4">
    <source>
        <dbReference type="EMBL" id="CAB4808130.1"/>
    </source>
</evidence>
<protein>
    <submittedName>
        <fullName evidence="6">Unannotated protein</fullName>
    </submittedName>
</protein>
<accession>A0A6J7GMQ3</accession>
<evidence type="ECO:0000313" key="5">
    <source>
        <dbReference type="EMBL" id="CAB4881074.1"/>
    </source>
</evidence>
<dbReference type="EMBL" id="CAEZZP010000162">
    <property type="protein sequence ID" value="CAB4786611.1"/>
    <property type="molecule type" value="Genomic_DNA"/>
</dbReference>
<dbReference type="Pfam" id="PF00378">
    <property type="entry name" value="ECH_1"/>
    <property type="match status" value="1"/>
</dbReference>
<evidence type="ECO:0000256" key="1">
    <source>
        <dbReference type="ARBA" id="ARBA00005254"/>
    </source>
</evidence>
<dbReference type="EMBL" id="CAEZYH010000095">
    <property type="protein sequence ID" value="CAB4729627.1"/>
    <property type="molecule type" value="Genomic_DNA"/>
</dbReference>
<dbReference type="AlphaFoldDB" id="A0A6J7GMQ3"/>
<evidence type="ECO:0000313" key="2">
    <source>
        <dbReference type="EMBL" id="CAB4729627.1"/>
    </source>
</evidence>
<dbReference type="InterPro" id="IPR014748">
    <property type="entry name" value="Enoyl-CoA_hydra_C"/>
</dbReference>
<dbReference type="CDD" id="cd06558">
    <property type="entry name" value="crotonase-like"/>
    <property type="match status" value="1"/>
</dbReference>
<organism evidence="6">
    <name type="scientific">freshwater metagenome</name>
    <dbReference type="NCBI Taxonomy" id="449393"/>
    <lineage>
        <taxon>unclassified sequences</taxon>
        <taxon>metagenomes</taxon>
        <taxon>ecological metagenomes</taxon>
    </lineage>
</organism>
<proteinExistence type="inferred from homology"/>
<evidence type="ECO:0000313" key="6">
    <source>
        <dbReference type="EMBL" id="CAB4907928.1"/>
    </source>
</evidence>
<dbReference type="PANTHER" id="PTHR43802:SF1">
    <property type="entry name" value="IP11341P-RELATED"/>
    <property type="match status" value="1"/>
</dbReference>
<dbReference type="SUPFAM" id="SSF52096">
    <property type="entry name" value="ClpP/crotonase"/>
    <property type="match status" value="1"/>
</dbReference>
<reference evidence="6" key="1">
    <citation type="submission" date="2020-05" db="EMBL/GenBank/DDBJ databases">
        <authorList>
            <person name="Chiriac C."/>
            <person name="Salcher M."/>
            <person name="Ghai R."/>
            <person name="Kavagutti S V."/>
        </authorList>
    </citation>
    <scope>NUCLEOTIDE SEQUENCE</scope>
</reference>
<dbReference type="Gene3D" id="1.10.12.10">
    <property type="entry name" value="Lyase 2-enoyl-coa Hydratase, Chain A, domain 2"/>
    <property type="match status" value="1"/>
</dbReference>
<dbReference type="EMBL" id="CAFBLJ010000124">
    <property type="protein sequence ID" value="CAB4881074.1"/>
    <property type="molecule type" value="Genomic_DNA"/>
</dbReference>
<dbReference type="PANTHER" id="PTHR43802">
    <property type="entry name" value="ENOYL-COA HYDRATASE"/>
    <property type="match status" value="1"/>
</dbReference>
<name>A0A6J7GMQ3_9ZZZZ</name>
<dbReference type="InterPro" id="IPR001753">
    <property type="entry name" value="Enoyl-CoA_hydra/iso"/>
</dbReference>
<dbReference type="Gene3D" id="3.90.226.10">
    <property type="entry name" value="2-enoyl-CoA Hydratase, Chain A, domain 1"/>
    <property type="match status" value="1"/>
</dbReference>
<dbReference type="EMBL" id="CAFBMF010000102">
    <property type="protein sequence ID" value="CAB4907928.1"/>
    <property type="molecule type" value="Genomic_DNA"/>
</dbReference>